<dbReference type="Pfam" id="PF00001">
    <property type="entry name" value="7tm_1"/>
    <property type="match status" value="2"/>
</dbReference>
<comment type="subcellular location">
    <subcellularLocation>
        <location evidence="1">Cell membrane</location>
        <topology evidence="1">Multi-pass membrane protein</topology>
    </subcellularLocation>
</comment>
<evidence type="ECO:0000256" key="9">
    <source>
        <dbReference type="RuleBase" id="RU000688"/>
    </source>
</evidence>
<dbReference type="PANTHER" id="PTHR24248">
    <property type="entry name" value="ADRENERGIC RECEPTOR-RELATED G-PROTEIN COUPLED RECEPTOR"/>
    <property type="match status" value="1"/>
</dbReference>
<dbReference type="Gene3D" id="1.20.1070.10">
    <property type="entry name" value="Rhodopsin 7-helix transmembrane proteins"/>
    <property type="match status" value="2"/>
</dbReference>
<dbReference type="SUPFAM" id="SSF81321">
    <property type="entry name" value="Family A G protein-coupled receptor-like"/>
    <property type="match status" value="1"/>
</dbReference>
<feature type="transmembrane region" description="Helical" evidence="10">
    <location>
        <begin position="167"/>
        <end position="188"/>
    </location>
</feature>
<dbReference type="PROSITE" id="PS00237">
    <property type="entry name" value="G_PROTEIN_RECEP_F1_1"/>
    <property type="match status" value="1"/>
</dbReference>
<evidence type="ECO:0000256" key="3">
    <source>
        <dbReference type="ARBA" id="ARBA00022692"/>
    </source>
</evidence>
<keyword evidence="6 10" id="KW-0472">Membrane</keyword>
<dbReference type="SMART" id="SM01381">
    <property type="entry name" value="7TM_GPCR_Srsx"/>
    <property type="match status" value="1"/>
</dbReference>
<dbReference type="AlphaFoldDB" id="A0A481ZMQ8"/>
<accession>A0A481ZMQ8</accession>
<dbReference type="EMBL" id="MH835306">
    <property type="protein sequence ID" value="QBL02592.1"/>
    <property type="molecule type" value="mRNA"/>
</dbReference>
<evidence type="ECO:0000313" key="12">
    <source>
        <dbReference type="EMBL" id="QBL02592.1"/>
    </source>
</evidence>
<feature type="transmembrane region" description="Helical" evidence="10">
    <location>
        <begin position="20"/>
        <end position="42"/>
    </location>
</feature>
<evidence type="ECO:0000256" key="8">
    <source>
        <dbReference type="ARBA" id="ARBA00023224"/>
    </source>
</evidence>
<feature type="transmembrane region" description="Helical" evidence="10">
    <location>
        <begin position="91"/>
        <end position="114"/>
    </location>
</feature>
<feature type="domain" description="G-protein coupled receptors family 1 profile" evidence="11">
    <location>
        <begin position="34"/>
        <end position="421"/>
    </location>
</feature>
<evidence type="ECO:0000256" key="2">
    <source>
        <dbReference type="ARBA" id="ARBA00022475"/>
    </source>
</evidence>
<dbReference type="GO" id="GO:0004930">
    <property type="term" value="F:G protein-coupled receptor activity"/>
    <property type="evidence" value="ECO:0007669"/>
    <property type="project" value="UniProtKB-KW"/>
</dbReference>
<proteinExistence type="evidence at transcript level"/>
<feature type="transmembrane region" description="Helical" evidence="10">
    <location>
        <begin position="54"/>
        <end position="79"/>
    </location>
</feature>
<evidence type="ECO:0000256" key="10">
    <source>
        <dbReference type="SAM" id="Phobius"/>
    </source>
</evidence>
<reference evidence="12" key="2">
    <citation type="journal article" date="2019" name="BMC Genomics">
        <title>De novo transcriptome assembly of the cubomedusa Tripedalia cystophora, including the analysis of a set of genes involved in peptidergic neurotransmission.</title>
        <authorList>
            <person name="Nielsen S.K."/>
            <person name="Koch T.L."/>
            <person name="Hauser F."/>
            <person name="Garm A."/>
            <person name="Grimmelikhuijzen C.J."/>
        </authorList>
    </citation>
    <scope>NUCLEOTIDE SEQUENCE</scope>
</reference>
<keyword evidence="2" id="KW-1003">Cell membrane</keyword>
<dbReference type="CDD" id="cd14967">
    <property type="entry name" value="7tmA_amine_R-like"/>
    <property type="match status" value="1"/>
</dbReference>
<feature type="transmembrane region" description="Helical" evidence="10">
    <location>
        <begin position="369"/>
        <end position="393"/>
    </location>
</feature>
<evidence type="ECO:0000259" key="11">
    <source>
        <dbReference type="PROSITE" id="PS50262"/>
    </source>
</evidence>
<dbReference type="InterPro" id="IPR000276">
    <property type="entry name" value="GPCR_Rhodpsn"/>
</dbReference>
<name>A0A481ZMQ8_TRICY</name>
<keyword evidence="8 9" id="KW-0807">Transducer</keyword>
<keyword evidence="3 9" id="KW-0812">Transmembrane</keyword>
<comment type="similarity">
    <text evidence="9">Belongs to the G-protein coupled receptor 1 family.</text>
</comment>
<organism evidence="12">
    <name type="scientific">Tripedalia cystophora</name>
    <name type="common">Mangrove box jellyfish</name>
    <dbReference type="NCBI Taxonomy" id="6141"/>
    <lineage>
        <taxon>Eukaryota</taxon>
        <taxon>Metazoa</taxon>
        <taxon>Cnidaria</taxon>
        <taxon>Cubozoa</taxon>
        <taxon>Carybdeida</taxon>
        <taxon>Tripedaliidae</taxon>
        <taxon>Tripedalia</taxon>
    </lineage>
</organism>
<dbReference type="PRINTS" id="PR00237">
    <property type="entry name" value="GPCRRHODOPSN"/>
</dbReference>
<keyword evidence="5 9" id="KW-0297">G-protein coupled receptor</keyword>
<protein>
    <submittedName>
        <fullName evidence="12">Biogenic amine-like GPCR</fullName>
    </submittedName>
</protein>
<evidence type="ECO:0000256" key="5">
    <source>
        <dbReference type="ARBA" id="ARBA00023040"/>
    </source>
</evidence>
<reference evidence="12" key="1">
    <citation type="submission" date="2018-09" db="EMBL/GenBank/DDBJ databases">
        <authorList>
            <person name="Nielsen S.K.D."/>
            <person name="Koch T.L."/>
            <person name="Hauser F."/>
            <person name="Garm A."/>
            <person name="Grimmelikhuijzen C.J.P."/>
        </authorList>
    </citation>
    <scope>NUCLEOTIDE SEQUENCE</scope>
</reference>
<feature type="transmembrane region" description="Helical" evidence="10">
    <location>
        <begin position="135"/>
        <end position="155"/>
    </location>
</feature>
<dbReference type="PROSITE" id="PS50262">
    <property type="entry name" value="G_PROTEIN_RECEP_F1_2"/>
    <property type="match status" value="1"/>
</dbReference>
<evidence type="ECO:0000256" key="7">
    <source>
        <dbReference type="ARBA" id="ARBA00023170"/>
    </source>
</evidence>
<evidence type="ECO:0000256" key="1">
    <source>
        <dbReference type="ARBA" id="ARBA00004651"/>
    </source>
</evidence>
<keyword evidence="7 9" id="KW-0675">Receptor</keyword>
<dbReference type="GO" id="GO:0005886">
    <property type="term" value="C:plasma membrane"/>
    <property type="evidence" value="ECO:0007669"/>
    <property type="project" value="UniProtKB-SubCell"/>
</dbReference>
<evidence type="ECO:0000256" key="4">
    <source>
        <dbReference type="ARBA" id="ARBA00022989"/>
    </source>
</evidence>
<keyword evidence="4 10" id="KW-1133">Transmembrane helix</keyword>
<dbReference type="InterPro" id="IPR017452">
    <property type="entry name" value="GPCR_Rhodpsn_7TM"/>
</dbReference>
<evidence type="ECO:0000256" key="6">
    <source>
        <dbReference type="ARBA" id="ARBA00023136"/>
    </source>
</evidence>
<sequence length="443" mass="49847">MPNSSSQSTFGLSRGESITIALFTILVMIASIFGNTLVFLSFVKFYTLRSVTNYFILSLGAADILVSVLPMSFWVSYLFTGWPSRYHGLWYIWWMGLDVLCATASIMNLAFISIDRFICIKDPLRYSQTVTPLRAVLALVLIWCYGMIGGGLSLLDTTSSYWFEYFIFLWSYLLPVGIMIYCYIHIFSETRRHTKELRKLSRIGNASGGNQNLDATSGRKRLSSYLSSFMCVSFGDKVALEGDDGNGKDNTSEASSCVTSEKRLGADTDKPLNNCNGVLSECQEEELKTKSKSKGSAERMLGGKDMVSTGWGGGGGGWSNISWKDQPKVMYSDRKDLLVTDPPTTKSRAKAISKLKTKRFYSELKAARTLSLVMGTFLICWTPFIISVMVAVWSPWFFSPRVTTFFKCLHYSNSGINPFLYSVLNKDFKKAYVKLLRQLFRLR</sequence>